<comment type="caution">
    <text evidence="1">The sequence shown here is derived from an EMBL/GenBank/DDBJ whole genome shotgun (WGS) entry which is preliminary data.</text>
</comment>
<dbReference type="Gene3D" id="3.30.460.40">
    <property type="match status" value="1"/>
</dbReference>
<reference evidence="1" key="2">
    <citation type="submission" date="2023-01" db="EMBL/GenBank/DDBJ databases">
        <authorList>
            <person name="Sun Q."/>
            <person name="Evtushenko L."/>
        </authorList>
    </citation>
    <scope>NUCLEOTIDE SEQUENCE</scope>
    <source>
        <strain evidence="1">VKM B-2789</strain>
    </source>
</reference>
<organism evidence="1 2">
    <name type="scientific">Ancylobacter defluvii</name>
    <dbReference type="NCBI Taxonomy" id="1282440"/>
    <lineage>
        <taxon>Bacteria</taxon>
        <taxon>Pseudomonadati</taxon>
        <taxon>Pseudomonadota</taxon>
        <taxon>Alphaproteobacteria</taxon>
        <taxon>Hyphomicrobiales</taxon>
        <taxon>Xanthobacteraceae</taxon>
        <taxon>Ancylobacter</taxon>
    </lineage>
</organism>
<evidence type="ECO:0000313" key="2">
    <source>
        <dbReference type="Proteomes" id="UP001143330"/>
    </source>
</evidence>
<name>A0A9W6N8P7_9HYPH</name>
<dbReference type="Proteomes" id="UP001143330">
    <property type="component" value="Unassembled WGS sequence"/>
</dbReference>
<evidence type="ECO:0000313" key="1">
    <source>
        <dbReference type="EMBL" id="GLK82599.1"/>
    </source>
</evidence>
<keyword evidence="2" id="KW-1185">Reference proteome</keyword>
<sequence length="201" mass="22705">MSSASDIDEHNWSAWSPQQLAQRLAGVGAPWCIAGGWALDLWHGLETRAHEDIEFTVLAEDLPLFRQALGAMEFYTAHDGALAPLPRHAVPPAHIAQIWCRDAEARCWRADMMIERGTPSTWIYKRDPAITCPRAEAVGRTPDGLAYLRPAIVLLFKAKHRRPKDEGDFARALPRMDRRERQRLKHWLAVAHPGHDWAAAL</sequence>
<dbReference type="EMBL" id="BSFM01000003">
    <property type="protein sequence ID" value="GLK82599.1"/>
    <property type="molecule type" value="Genomic_DNA"/>
</dbReference>
<dbReference type="AlphaFoldDB" id="A0A9W6N8P7"/>
<dbReference type="Pfam" id="PF10706">
    <property type="entry name" value="Aminoglyc_resit"/>
    <property type="match status" value="1"/>
</dbReference>
<dbReference type="RefSeq" id="WP_213363227.1">
    <property type="nucleotide sequence ID" value="NZ_BSFM01000003.1"/>
</dbReference>
<dbReference type="InterPro" id="IPR019646">
    <property type="entry name" value="Aminoglyc_AdlTrfase"/>
</dbReference>
<evidence type="ECO:0008006" key="3">
    <source>
        <dbReference type="Google" id="ProtNLM"/>
    </source>
</evidence>
<accession>A0A9W6N8P7</accession>
<protein>
    <recommendedName>
        <fullName evidence="3">Amino acid transporter</fullName>
    </recommendedName>
</protein>
<proteinExistence type="predicted"/>
<gene>
    <name evidence="1" type="ORF">GCM10017653_06680</name>
</gene>
<reference evidence="1" key="1">
    <citation type="journal article" date="2014" name="Int. J. Syst. Evol. Microbiol.">
        <title>Complete genome sequence of Corynebacterium casei LMG S-19264T (=DSM 44701T), isolated from a smear-ripened cheese.</title>
        <authorList>
            <consortium name="US DOE Joint Genome Institute (JGI-PGF)"/>
            <person name="Walter F."/>
            <person name="Albersmeier A."/>
            <person name="Kalinowski J."/>
            <person name="Ruckert C."/>
        </authorList>
    </citation>
    <scope>NUCLEOTIDE SEQUENCE</scope>
    <source>
        <strain evidence="1">VKM B-2789</strain>
    </source>
</reference>